<reference evidence="9" key="1">
    <citation type="submission" date="2020-05" db="UniProtKB">
        <authorList>
            <consortium name="EnsemblMetazoa"/>
        </authorList>
    </citation>
    <scope>IDENTIFICATION</scope>
    <source>
        <strain evidence="9">BB02</strain>
    </source>
</reference>
<keyword evidence="3" id="KW-0862">Zinc</keyword>
<evidence type="ECO:0000256" key="6">
    <source>
        <dbReference type="SAM" id="MobiDB-lite"/>
    </source>
</evidence>
<dbReference type="GO" id="GO:0008270">
    <property type="term" value="F:zinc ion binding"/>
    <property type="evidence" value="ECO:0007669"/>
    <property type="project" value="UniProtKB-KW"/>
</dbReference>
<dbReference type="SUPFAM" id="SSF57845">
    <property type="entry name" value="B-box zinc-binding domain"/>
    <property type="match status" value="1"/>
</dbReference>
<feature type="compositionally biased region" description="Polar residues" evidence="6">
    <location>
        <begin position="45"/>
        <end position="57"/>
    </location>
</feature>
<evidence type="ECO:0000256" key="5">
    <source>
        <dbReference type="SAM" id="Coils"/>
    </source>
</evidence>
<dbReference type="STRING" id="6526.A0A2C9L8X6"/>
<dbReference type="VEuPathDB" id="VectorBase:BGLB028239"/>
<feature type="compositionally biased region" description="Basic and acidic residues" evidence="6">
    <location>
        <begin position="133"/>
        <end position="142"/>
    </location>
</feature>
<dbReference type="InterPro" id="IPR027370">
    <property type="entry name" value="Znf-RING_euk"/>
</dbReference>
<dbReference type="PANTHER" id="PTHR25462:SF296">
    <property type="entry name" value="MEIOTIC P26, ISOFORM F"/>
    <property type="match status" value="1"/>
</dbReference>
<evidence type="ECO:0000256" key="3">
    <source>
        <dbReference type="ARBA" id="ARBA00022833"/>
    </source>
</evidence>
<dbReference type="Pfam" id="PF00643">
    <property type="entry name" value="zf-B_box"/>
    <property type="match status" value="1"/>
</dbReference>
<accession>A0A2C9L8X6</accession>
<evidence type="ECO:0000256" key="2">
    <source>
        <dbReference type="ARBA" id="ARBA00022771"/>
    </source>
</evidence>
<dbReference type="Proteomes" id="UP000076420">
    <property type="component" value="Unassembled WGS sequence"/>
</dbReference>
<keyword evidence="2 4" id="KW-0863">Zinc-finger</keyword>
<feature type="region of interest" description="Disordered" evidence="6">
    <location>
        <begin position="120"/>
        <end position="142"/>
    </location>
</feature>
<keyword evidence="5" id="KW-0175">Coiled coil</keyword>
<feature type="domain" description="RING-type" evidence="7">
    <location>
        <begin position="203"/>
        <end position="264"/>
    </location>
</feature>
<feature type="region of interest" description="Disordered" evidence="6">
    <location>
        <begin position="79"/>
        <end position="106"/>
    </location>
</feature>
<feature type="domain" description="B box-type" evidence="8">
    <location>
        <begin position="296"/>
        <end position="340"/>
    </location>
</feature>
<evidence type="ECO:0000256" key="1">
    <source>
        <dbReference type="ARBA" id="ARBA00022723"/>
    </source>
</evidence>
<sequence length="509" mass="58631">MSCYSYGLRRIFGVTYTGRRLILLNGIENTISSDTHTTYDLNSTVSAQEDTSQQSQEDNWEVRTGGDFISGSISNVEVTAEQNQTSSASLTTSGNTDPLGVDTELSQDNPNYVEIETTITTTSNPDPHSSHQNNREVAEDRNMSEENLRLEEKLRQFQNDVKKDENDDTKGTYNTMQLSESEKQRRRNLIFDEERFEETFLKCLICREIYNEYDKLPKMLHCHHTFCMDCLYQMYRVEGEFRQSLTGVFRAMPMTVKIHCPTCREGILISEPELKRLPNDHTIMELLCFVSQTNKNEVQYCTKHQMQPLNFFCEPCIMPVCCDCTVIDHKESKGHVVVNVDEAMNKYAPIVDETLDDIRSERAILAEKREALEGAQDDIDQIQRDLTSQIRKVFDGIREVLDERERELYDVADTEIDRKREILDGHMRILLERDAELNSGFTELQHAKEDKDISLIFTGQKSARDVLSRQVDIPLNSTKGFSVTFQFSGRTENLIKQQIVNLGDIIFHS</sequence>
<dbReference type="Gene3D" id="3.30.160.60">
    <property type="entry name" value="Classic Zinc Finger"/>
    <property type="match status" value="1"/>
</dbReference>
<evidence type="ECO:0000313" key="9">
    <source>
        <dbReference type="EnsemblMetazoa" id="BGLB028239-PA"/>
    </source>
</evidence>
<dbReference type="SMART" id="SM00184">
    <property type="entry name" value="RING"/>
    <property type="match status" value="1"/>
</dbReference>
<dbReference type="SUPFAM" id="SSF57850">
    <property type="entry name" value="RING/U-box"/>
    <property type="match status" value="1"/>
</dbReference>
<dbReference type="OrthoDB" id="6105938at2759"/>
<organism evidence="9 10">
    <name type="scientific">Biomphalaria glabrata</name>
    <name type="common">Bloodfluke planorb</name>
    <name type="synonym">Freshwater snail</name>
    <dbReference type="NCBI Taxonomy" id="6526"/>
    <lineage>
        <taxon>Eukaryota</taxon>
        <taxon>Metazoa</taxon>
        <taxon>Spiralia</taxon>
        <taxon>Lophotrochozoa</taxon>
        <taxon>Mollusca</taxon>
        <taxon>Gastropoda</taxon>
        <taxon>Heterobranchia</taxon>
        <taxon>Euthyneura</taxon>
        <taxon>Panpulmonata</taxon>
        <taxon>Hygrophila</taxon>
        <taxon>Lymnaeoidea</taxon>
        <taxon>Planorbidae</taxon>
        <taxon>Biomphalaria</taxon>
    </lineage>
</organism>
<evidence type="ECO:0000256" key="4">
    <source>
        <dbReference type="PROSITE-ProRule" id="PRU00024"/>
    </source>
</evidence>
<dbReference type="InterPro" id="IPR001841">
    <property type="entry name" value="Znf_RING"/>
</dbReference>
<dbReference type="Pfam" id="PF13445">
    <property type="entry name" value="zf-RING_UBOX"/>
    <property type="match status" value="1"/>
</dbReference>
<dbReference type="InterPro" id="IPR047153">
    <property type="entry name" value="TRIM45/56/19-like"/>
</dbReference>
<feature type="compositionally biased region" description="Polar residues" evidence="6">
    <location>
        <begin position="79"/>
        <end position="96"/>
    </location>
</feature>
<dbReference type="PANTHER" id="PTHR25462">
    <property type="entry name" value="BONUS, ISOFORM C-RELATED"/>
    <property type="match status" value="1"/>
</dbReference>
<feature type="region of interest" description="Disordered" evidence="6">
    <location>
        <begin position="45"/>
        <end position="65"/>
    </location>
</feature>
<feature type="coiled-coil region" evidence="5">
    <location>
        <begin position="355"/>
        <end position="392"/>
    </location>
</feature>
<dbReference type="InterPro" id="IPR013083">
    <property type="entry name" value="Znf_RING/FYVE/PHD"/>
</dbReference>
<dbReference type="PROSITE" id="PS50119">
    <property type="entry name" value="ZF_BBOX"/>
    <property type="match status" value="1"/>
</dbReference>
<protein>
    <recommendedName>
        <fullName evidence="11">RING-type domain-containing protein</fullName>
    </recommendedName>
</protein>
<dbReference type="RefSeq" id="XP_013061670.2">
    <property type="nucleotide sequence ID" value="XM_013206216.2"/>
</dbReference>
<feature type="compositionally biased region" description="Polar residues" evidence="6">
    <location>
        <begin position="120"/>
        <end position="132"/>
    </location>
</feature>
<name>A0A2C9L8X6_BIOGL</name>
<gene>
    <name evidence="9" type="primary">106051082</name>
</gene>
<dbReference type="VEuPathDB" id="VectorBase:BGLAX_052681"/>
<evidence type="ECO:0000259" key="8">
    <source>
        <dbReference type="PROSITE" id="PS50119"/>
    </source>
</evidence>
<dbReference type="InterPro" id="IPR017907">
    <property type="entry name" value="Znf_RING_CS"/>
</dbReference>
<dbReference type="Gene3D" id="3.30.40.10">
    <property type="entry name" value="Zinc/RING finger domain, C3HC4 (zinc finger)"/>
    <property type="match status" value="1"/>
</dbReference>
<evidence type="ECO:0000313" key="10">
    <source>
        <dbReference type="Proteomes" id="UP000076420"/>
    </source>
</evidence>
<keyword evidence="1" id="KW-0479">Metal-binding</keyword>
<proteinExistence type="predicted"/>
<dbReference type="AlphaFoldDB" id="A0A2C9L8X6"/>
<dbReference type="EnsemblMetazoa" id="BGLB028239-RA">
    <property type="protein sequence ID" value="BGLB028239-PA"/>
    <property type="gene ID" value="BGLB028239"/>
</dbReference>
<dbReference type="InterPro" id="IPR000315">
    <property type="entry name" value="Znf_B-box"/>
</dbReference>
<dbReference type="SMART" id="SM00336">
    <property type="entry name" value="BBOX"/>
    <property type="match status" value="1"/>
</dbReference>
<evidence type="ECO:0008006" key="11">
    <source>
        <dbReference type="Google" id="ProtNLM"/>
    </source>
</evidence>
<dbReference type="KEGG" id="bgt:106051082"/>
<evidence type="ECO:0000259" key="7">
    <source>
        <dbReference type="PROSITE" id="PS50089"/>
    </source>
</evidence>
<dbReference type="PROSITE" id="PS50089">
    <property type="entry name" value="ZF_RING_2"/>
    <property type="match status" value="1"/>
</dbReference>
<dbReference type="PROSITE" id="PS00518">
    <property type="entry name" value="ZF_RING_1"/>
    <property type="match status" value="1"/>
</dbReference>